<accession>A0A6J4PSG1</accession>
<feature type="compositionally biased region" description="Low complexity" evidence="1">
    <location>
        <begin position="343"/>
        <end position="356"/>
    </location>
</feature>
<feature type="compositionally biased region" description="Basic and acidic residues" evidence="1">
    <location>
        <begin position="408"/>
        <end position="417"/>
    </location>
</feature>
<reference evidence="2" key="1">
    <citation type="submission" date="2020-02" db="EMBL/GenBank/DDBJ databases">
        <authorList>
            <person name="Meier V. D."/>
        </authorList>
    </citation>
    <scope>NUCLEOTIDE SEQUENCE</scope>
    <source>
        <strain evidence="2">AVDCRST_MAG03</strain>
    </source>
</reference>
<evidence type="ECO:0000313" key="2">
    <source>
        <dbReference type="EMBL" id="CAA9424047.1"/>
    </source>
</evidence>
<dbReference type="AlphaFoldDB" id="A0A6J4PSG1"/>
<sequence>DRWRFRNRVWRGRGECDAPVAGQPAVPGAVVRAEHFFLRRFARFGRTALVRRGHNRPGVGRGDAPPGRGLRPGAPGTLHRRTERPLRPQAGDGGVRPRAGPPGGPRRPDAAFAAPAPGAGGVARRRRAGLRAGEPGGGSVPGSRPRPGGRKLGDRVRHQRRRGFRPSPVRGAPAARGRAWRAAGGRRHLPGLGGAARLLAFAAGCSCRGRRSGLIPARRQGGPGLHPVRPPDPYHRARVLRRRRLQRYRRRRPGLPRQGLSGRREFRGELPVRGGGRRASGGLCAVGPPRRTFPDGPNAPRGIRREQRRQPLQRPRLGRGRRLRVAGRARGGDRRDGRRHQHPPAAHGAPGDAGARLRQPLRCDRGRGRGLLRSRRVPAGPHFAARGVRRRRSGGPARHSCRRPGASARDEGHRDPNGDTGPEGGYRHRYRL</sequence>
<feature type="region of interest" description="Disordered" evidence="1">
    <location>
        <begin position="52"/>
        <end position="182"/>
    </location>
</feature>
<proteinExistence type="predicted"/>
<organism evidence="2">
    <name type="scientific">uncultured Rubrobacteraceae bacterium</name>
    <dbReference type="NCBI Taxonomy" id="349277"/>
    <lineage>
        <taxon>Bacteria</taxon>
        <taxon>Bacillati</taxon>
        <taxon>Actinomycetota</taxon>
        <taxon>Rubrobacteria</taxon>
        <taxon>Rubrobacterales</taxon>
        <taxon>Rubrobacteraceae</taxon>
        <taxon>environmental samples</taxon>
    </lineage>
</organism>
<feature type="non-terminal residue" evidence="2">
    <location>
        <position position="1"/>
    </location>
</feature>
<feature type="region of interest" description="Disordered" evidence="1">
    <location>
        <begin position="252"/>
        <end position="432"/>
    </location>
</feature>
<feature type="compositionally biased region" description="Low complexity" evidence="1">
    <location>
        <begin position="170"/>
        <end position="182"/>
    </location>
</feature>
<name>A0A6J4PSG1_9ACTN</name>
<feature type="compositionally biased region" description="Low complexity" evidence="1">
    <location>
        <begin position="62"/>
        <end position="76"/>
    </location>
</feature>
<protein>
    <submittedName>
        <fullName evidence="2">Transporter, putative</fullName>
    </submittedName>
</protein>
<feature type="compositionally biased region" description="Basic residues" evidence="1">
    <location>
        <begin position="316"/>
        <end position="327"/>
    </location>
</feature>
<feature type="non-terminal residue" evidence="2">
    <location>
        <position position="432"/>
    </location>
</feature>
<evidence type="ECO:0000256" key="1">
    <source>
        <dbReference type="SAM" id="MobiDB-lite"/>
    </source>
</evidence>
<dbReference type="EMBL" id="CADCUT010000165">
    <property type="protein sequence ID" value="CAA9424047.1"/>
    <property type="molecule type" value="Genomic_DNA"/>
</dbReference>
<gene>
    <name evidence="2" type="ORF">AVDCRST_MAG03-2751</name>
</gene>